<sequence length="502" mass="57288">MEFSVLLLISFFVFAIVHLLISNLVIKTQKSSTKLPPGPKPLPIIGNILELGTQPHQSLTKLSQTYGQIMTLKLGNITTIVISSPNLAKEVLHKNDLISTYRTVPDTLRALDHNIYSVGWMQPSNEWRILRKICATKVFSSQQLDSTQVLRQRKVQEMIDFIKKRSEKGKAIDVGEIAFITVLNFVSNTFFSMDLGDYNSSKSQEWKKNFCCITEEAGKPNVVDFFPIFRMLDPQGARARMTKYFRELIDFFDGLVEERLKLRSPEMETNQACKDVLDSVLQVMLEENSQVSRLHVLHLFLVLLVAGVETTSITIEWAMAELLKSPKNLEKIKNELQHVLGKDEQLEEKHISKLPFLKSVVKETFRLHPPAPLLVPHKSQEDVELCGFNVPKNAQIWVNVWAMGRDSSIWTNPNEFMPERFLESEIDFQGHDFELIPFGAGKRMCPGLPMAYRGVHILLGSLVHCFDWKLANEVKEEDLDMSENFGITLRKAQSLHAIPIKL</sequence>
<dbReference type="InterPro" id="IPR001128">
    <property type="entry name" value="Cyt_P450"/>
</dbReference>
<dbReference type="InterPro" id="IPR017972">
    <property type="entry name" value="Cyt_P450_CS"/>
</dbReference>
<evidence type="ECO:0000313" key="5">
    <source>
        <dbReference type="Proteomes" id="UP001341840"/>
    </source>
</evidence>
<dbReference type="Proteomes" id="UP001341840">
    <property type="component" value="Unassembled WGS sequence"/>
</dbReference>
<evidence type="ECO:0000256" key="2">
    <source>
        <dbReference type="RuleBase" id="RU000461"/>
    </source>
</evidence>
<dbReference type="PANTHER" id="PTHR47950:SF30">
    <property type="entry name" value="CYTOCHROME P450 FAMILY PROTEIN"/>
    <property type="match status" value="1"/>
</dbReference>
<dbReference type="PRINTS" id="PR00385">
    <property type="entry name" value="P450"/>
</dbReference>
<keyword evidence="3" id="KW-0472">Membrane</keyword>
<evidence type="ECO:0000256" key="1">
    <source>
        <dbReference type="ARBA" id="ARBA00010617"/>
    </source>
</evidence>
<keyword evidence="2" id="KW-0349">Heme</keyword>
<organism evidence="4 5">
    <name type="scientific">Stylosanthes scabra</name>
    <dbReference type="NCBI Taxonomy" id="79078"/>
    <lineage>
        <taxon>Eukaryota</taxon>
        <taxon>Viridiplantae</taxon>
        <taxon>Streptophyta</taxon>
        <taxon>Embryophyta</taxon>
        <taxon>Tracheophyta</taxon>
        <taxon>Spermatophyta</taxon>
        <taxon>Magnoliopsida</taxon>
        <taxon>eudicotyledons</taxon>
        <taxon>Gunneridae</taxon>
        <taxon>Pentapetalae</taxon>
        <taxon>rosids</taxon>
        <taxon>fabids</taxon>
        <taxon>Fabales</taxon>
        <taxon>Fabaceae</taxon>
        <taxon>Papilionoideae</taxon>
        <taxon>50 kb inversion clade</taxon>
        <taxon>dalbergioids sensu lato</taxon>
        <taxon>Dalbergieae</taxon>
        <taxon>Pterocarpus clade</taxon>
        <taxon>Stylosanthes</taxon>
    </lineage>
</organism>
<evidence type="ECO:0000256" key="3">
    <source>
        <dbReference type="SAM" id="Phobius"/>
    </source>
</evidence>
<keyword evidence="3" id="KW-0812">Transmembrane</keyword>
<dbReference type="SUPFAM" id="SSF48264">
    <property type="entry name" value="Cytochrome P450"/>
    <property type="match status" value="1"/>
</dbReference>
<reference evidence="4 5" key="1">
    <citation type="journal article" date="2023" name="Plants (Basel)">
        <title>Bridging the Gap: Combining Genomics and Transcriptomics Approaches to Understand Stylosanthes scabra, an Orphan Legume from the Brazilian Caatinga.</title>
        <authorList>
            <person name="Ferreira-Neto J.R.C."/>
            <person name="da Silva M.D."/>
            <person name="Binneck E."/>
            <person name="de Melo N.F."/>
            <person name="da Silva R.H."/>
            <person name="de Melo A.L.T.M."/>
            <person name="Pandolfi V."/>
            <person name="Bustamante F.O."/>
            <person name="Brasileiro-Vidal A.C."/>
            <person name="Benko-Iseppon A.M."/>
        </authorList>
    </citation>
    <scope>NUCLEOTIDE SEQUENCE [LARGE SCALE GENOMIC DNA]</scope>
    <source>
        <tissue evidence="4">Leaves</tissue>
    </source>
</reference>
<feature type="transmembrane region" description="Helical" evidence="3">
    <location>
        <begin position="6"/>
        <end position="26"/>
    </location>
</feature>
<dbReference type="Gene3D" id="1.10.630.10">
    <property type="entry name" value="Cytochrome P450"/>
    <property type="match status" value="1"/>
</dbReference>
<name>A0ABU6WDF5_9FABA</name>
<keyword evidence="2" id="KW-0408">Iron</keyword>
<dbReference type="PROSITE" id="PS00086">
    <property type="entry name" value="CYTOCHROME_P450"/>
    <property type="match status" value="1"/>
</dbReference>
<gene>
    <name evidence="4" type="ORF">PIB30_025119</name>
</gene>
<comment type="caution">
    <text evidence="4">The sequence shown here is derived from an EMBL/GenBank/DDBJ whole genome shotgun (WGS) entry which is preliminary data.</text>
</comment>
<protein>
    <recommendedName>
        <fullName evidence="6">Cytochrome P450</fullName>
    </recommendedName>
</protein>
<keyword evidence="2" id="KW-0479">Metal-binding</keyword>
<dbReference type="Pfam" id="PF00067">
    <property type="entry name" value="p450"/>
    <property type="match status" value="1"/>
</dbReference>
<keyword evidence="3" id="KW-1133">Transmembrane helix</keyword>
<keyword evidence="2" id="KW-0560">Oxidoreductase</keyword>
<keyword evidence="2" id="KW-0503">Monooxygenase</keyword>
<keyword evidence="5" id="KW-1185">Reference proteome</keyword>
<dbReference type="PRINTS" id="PR00463">
    <property type="entry name" value="EP450I"/>
</dbReference>
<accession>A0ABU6WDF5</accession>
<proteinExistence type="inferred from homology"/>
<comment type="similarity">
    <text evidence="1 2">Belongs to the cytochrome P450 family.</text>
</comment>
<evidence type="ECO:0000313" key="4">
    <source>
        <dbReference type="EMBL" id="MED6182043.1"/>
    </source>
</evidence>
<dbReference type="EMBL" id="JASCZI010181334">
    <property type="protein sequence ID" value="MED6182043.1"/>
    <property type="molecule type" value="Genomic_DNA"/>
</dbReference>
<dbReference type="PANTHER" id="PTHR47950">
    <property type="entry name" value="CYTOCHROME P450, FAMILY 76, SUBFAMILY C, POLYPEPTIDE 5-RELATED"/>
    <property type="match status" value="1"/>
</dbReference>
<dbReference type="CDD" id="cd11073">
    <property type="entry name" value="CYP76-like"/>
    <property type="match status" value="1"/>
</dbReference>
<evidence type="ECO:0008006" key="6">
    <source>
        <dbReference type="Google" id="ProtNLM"/>
    </source>
</evidence>
<dbReference type="InterPro" id="IPR002401">
    <property type="entry name" value="Cyt_P450_E_grp-I"/>
</dbReference>
<dbReference type="InterPro" id="IPR036396">
    <property type="entry name" value="Cyt_P450_sf"/>
</dbReference>
<feature type="transmembrane region" description="Helical" evidence="3">
    <location>
        <begin position="296"/>
        <end position="319"/>
    </location>
</feature>